<keyword evidence="7" id="KW-0472">Membrane</keyword>
<dbReference type="Gene3D" id="3.40.50.200">
    <property type="entry name" value="Peptidase S8/S53 domain"/>
    <property type="match status" value="1"/>
</dbReference>
<keyword evidence="8" id="KW-0732">Signal</keyword>
<evidence type="ECO:0000256" key="2">
    <source>
        <dbReference type="ARBA" id="ARBA00022670"/>
    </source>
</evidence>
<comment type="caution">
    <text evidence="10">The sequence shown here is derived from an EMBL/GenBank/DDBJ whole genome shotgun (WGS) entry which is preliminary data.</text>
</comment>
<dbReference type="Pfam" id="PF00082">
    <property type="entry name" value="Peptidase_S8"/>
    <property type="match status" value="1"/>
</dbReference>
<evidence type="ECO:0000256" key="1">
    <source>
        <dbReference type="ARBA" id="ARBA00011073"/>
    </source>
</evidence>
<keyword evidence="2" id="KW-0645">Protease</keyword>
<evidence type="ECO:0000256" key="3">
    <source>
        <dbReference type="ARBA" id="ARBA00022801"/>
    </source>
</evidence>
<evidence type="ECO:0000313" key="10">
    <source>
        <dbReference type="EMBL" id="NYH52180.1"/>
    </source>
</evidence>
<reference evidence="10 11" key="1">
    <citation type="submission" date="2020-07" db="EMBL/GenBank/DDBJ databases">
        <title>Sequencing the genomes of 1000 actinobacteria strains.</title>
        <authorList>
            <person name="Klenk H.-P."/>
        </authorList>
    </citation>
    <scope>NUCLEOTIDE SEQUENCE [LARGE SCALE GENOMIC DNA]</scope>
    <source>
        <strain evidence="10 11">DSM 45278</strain>
    </source>
</reference>
<evidence type="ECO:0000256" key="7">
    <source>
        <dbReference type="SAM" id="Phobius"/>
    </source>
</evidence>
<dbReference type="SUPFAM" id="SSF52743">
    <property type="entry name" value="Subtilisin-like"/>
    <property type="match status" value="1"/>
</dbReference>
<dbReference type="PANTHER" id="PTHR43806:SF11">
    <property type="entry name" value="CEREVISIN-RELATED"/>
    <property type="match status" value="1"/>
</dbReference>
<feature type="domain" description="Peptidase S8/S53" evidence="9">
    <location>
        <begin position="69"/>
        <end position="277"/>
    </location>
</feature>
<feature type="region of interest" description="Disordered" evidence="6">
    <location>
        <begin position="352"/>
        <end position="391"/>
    </location>
</feature>
<dbReference type="GO" id="GO:0004252">
    <property type="term" value="F:serine-type endopeptidase activity"/>
    <property type="evidence" value="ECO:0007669"/>
    <property type="project" value="InterPro"/>
</dbReference>
<dbReference type="PROSITE" id="PS51892">
    <property type="entry name" value="SUBTILASE"/>
    <property type="match status" value="1"/>
</dbReference>
<dbReference type="PANTHER" id="PTHR43806">
    <property type="entry name" value="PEPTIDASE S8"/>
    <property type="match status" value="1"/>
</dbReference>
<keyword evidence="4" id="KW-0720">Serine protease</keyword>
<dbReference type="RefSeq" id="WP_179809741.1">
    <property type="nucleotide sequence ID" value="NZ_JACCHL010000001.1"/>
</dbReference>
<evidence type="ECO:0000313" key="11">
    <source>
        <dbReference type="Proteomes" id="UP000584931"/>
    </source>
</evidence>
<feature type="compositionally biased region" description="Basic residues" evidence="6">
    <location>
        <begin position="377"/>
        <end position="391"/>
    </location>
</feature>
<dbReference type="PRINTS" id="PR00723">
    <property type="entry name" value="SUBTILISIN"/>
</dbReference>
<organism evidence="10 11">
    <name type="scientific">Nocardiopsis sinuspersici</name>
    <dbReference type="NCBI Taxonomy" id="501010"/>
    <lineage>
        <taxon>Bacteria</taxon>
        <taxon>Bacillati</taxon>
        <taxon>Actinomycetota</taxon>
        <taxon>Actinomycetes</taxon>
        <taxon>Streptosporangiales</taxon>
        <taxon>Nocardiopsidaceae</taxon>
        <taxon>Nocardiopsis</taxon>
    </lineage>
</organism>
<dbReference type="AlphaFoldDB" id="A0A7Y9XCF4"/>
<evidence type="ECO:0000256" key="6">
    <source>
        <dbReference type="SAM" id="MobiDB-lite"/>
    </source>
</evidence>
<keyword evidence="7" id="KW-1133">Transmembrane helix</keyword>
<dbReference type="GO" id="GO:0006508">
    <property type="term" value="P:proteolysis"/>
    <property type="evidence" value="ECO:0007669"/>
    <property type="project" value="UniProtKB-KW"/>
</dbReference>
<evidence type="ECO:0000256" key="8">
    <source>
        <dbReference type="SAM" id="SignalP"/>
    </source>
</evidence>
<gene>
    <name evidence="10" type="ORF">HNR06_001769</name>
</gene>
<accession>A0A7Y9XCF4</accession>
<protein>
    <recommendedName>
        <fullName evidence="9">Peptidase S8/S53 domain-containing protein</fullName>
    </recommendedName>
</protein>
<dbReference type="InterPro" id="IPR000209">
    <property type="entry name" value="Peptidase_S8/S53_dom"/>
</dbReference>
<comment type="similarity">
    <text evidence="1 5">Belongs to the peptidase S8 family.</text>
</comment>
<dbReference type="InterPro" id="IPR036852">
    <property type="entry name" value="Peptidase_S8/S53_dom_sf"/>
</dbReference>
<dbReference type="Proteomes" id="UP000584931">
    <property type="component" value="Unassembled WGS sequence"/>
</dbReference>
<evidence type="ECO:0000259" key="9">
    <source>
        <dbReference type="Pfam" id="PF00082"/>
    </source>
</evidence>
<dbReference type="InterPro" id="IPR050131">
    <property type="entry name" value="Peptidase_S8_subtilisin-like"/>
</dbReference>
<evidence type="ECO:0000256" key="5">
    <source>
        <dbReference type="PROSITE-ProRule" id="PRU01240"/>
    </source>
</evidence>
<evidence type="ECO:0000256" key="4">
    <source>
        <dbReference type="ARBA" id="ARBA00022825"/>
    </source>
</evidence>
<feature type="chain" id="PRO_5031048857" description="Peptidase S8/S53 domain-containing protein" evidence="8">
    <location>
        <begin position="43"/>
        <end position="391"/>
    </location>
</feature>
<dbReference type="EMBL" id="JACCHL010000001">
    <property type="protein sequence ID" value="NYH52180.1"/>
    <property type="molecule type" value="Genomic_DNA"/>
</dbReference>
<sequence>MLGGNSRSRTHTRRTRGGTASACAAAVTATAVLLGPAAPASADLVPDYRPEQWGLQTIAAQELWEDTQGQGVTVALPGTSVNEEHPDLVDNVRVDTRFGTGGDAGAGSAMASLAAAHGHGFDADGGMLGVAPESTVLVLPTGDRLAEAVRFAAQEDVQVILLPETDGAADLAGATQAAVDNGVLVVGPAGGPEDPNVLTVAGTDADGALVPNSPDAGSVALTAPGADLMAADTEVGYTEVTGAQYAAAMAAGAAALLRSDHPHLLPGQVRDALVEGSRSGPEGLPALHLPSAQEQATAIAQDNPAFEEDVLSEDGQGWAVPVWVWFATVGAVVVLGVLLVVLWIRRSTADPYGVEAERQEEDERIAAERAAEAPPASRRKRGGRRRRTRGK</sequence>
<feature type="signal peptide" evidence="8">
    <location>
        <begin position="1"/>
        <end position="42"/>
    </location>
</feature>
<feature type="transmembrane region" description="Helical" evidence="7">
    <location>
        <begin position="322"/>
        <end position="344"/>
    </location>
</feature>
<keyword evidence="7" id="KW-0812">Transmembrane</keyword>
<dbReference type="InterPro" id="IPR015500">
    <property type="entry name" value="Peptidase_S8_subtilisin-rel"/>
</dbReference>
<keyword evidence="3" id="KW-0378">Hydrolase</keyword>
<feature type="region of interest" description="Disordered" evidence="6">
    <location>
        <begin position="1"/>
        <end position="21"/>
    </location>
</feature>
<proteinExistence type="inferred from homology"/>
<name>A0A7Y9XCF4_9ACTN</name>
<comment type="caution">
    <text evidence="5">Lacks conserved residue(s) required for the propagation of feature annotation.</text>
</comment>